<dbReference type="NCBIfam" id="TIGR03804">
    <property type="entry name" value="para_beta_helix"/>
    <property type="match status" value="2"/>
</dbReference>
<reference evidence="6" key="1">
    <citation type="journal article" date="2015" name="Nature">
        <title>Complex archaea that bridge the gap between prokaryotes and eukaryotes.</title>
        <authorList>
            <person name="Spang A."/>
            <person name="Saw J.H."/>
            <person name="Jorgensen S.L."/>
            <person name="Zaremba-Niedzwiedzka K."/>
            <person name="Martijn J."/>
            <person name="Lind A.E."/>
            <person name="van Eijk R."/>
            <person name="Schleper C."/>
            <person name="Guy L."/>
            <person name="Ettema T.J."/>
        </authorList>
    </citation>
    <scope>NUCLEOTIDE SEQUENCE</scope>
</reference>
<gene>
    <name evidence="6" type="ORF">LCGC14_0723830</name>
</gene>
<evidence type="ECO:0000256" key="2">
    <source>
        <dbReference type="ARBA" id="ARBA00022737"/>
    </source>
</evidence>
<dbReference type="PANTHER" id="PTHR22990">
    <property type="entry name" value="F-BOX ONLY PROTEIN"/>
    <property type="match status" value="1"/>
</dbReference>
<dbReference type="InterPro" id="IPR011050">
    <property type="entry name" value="Pectin_lyase_fold/virulence"/>
</dbReference>
<keyword evidence="2" id="KW-0677">Repeat</keyword>
<sequence length="381" mass="40987">MKSNPKSKIIILITLGILFALSPIINNNLNFNGGNSDDSNLDNKNLKISAVSGKIHIDNNWTAAKAAGIVTGTGSSSDPYVIEDLVIDAGGSGSGITIENSDVYFKIENCTFYNSGNESNHEAGITLRNVSNGELINNNVNNNNAGIVIVFSNNTIISGNTANYNKWGGISIWGGLGFNVISGNIVNNTTSGSGILLWNSSSIVSHNTVYNNSQDGITLNESNRNLIIFNTISHNKEKGIDLDWDSNSNEITQNAVNSSGEYGIYIDETSTENKVYLNCFSNTLNAYDDGSNNDWDNGVKGNFWSDYLGSDINRDGIGNVPYDISGSAGSQDNYPMMKCSIPFLTRVVWPGVGSIPGYNLFFLLGILSVVVIILSKKLKNS</sequence>
<name>A0A0F9QWJ5_9ZZZZ</name>
<accession>A0A0F9QWJ5</accession>
<dbReference type="EMBL" id="LAZR01001650">
    <property type="protein sequence ID" value="KKN41387.1"/>
    <property type="molecule type" value="Genomic_DNA"/>
</dbReference>
<dbReference type="InterPro" id="IPR006626">
    <property type="entry name" value="PbH1"/>
</dbReference>
<comment type="caution">
    <text evidence="6">The sequence shown here is derived from an EMBL/GenBank/DDBJ whole genome shotgun (WGS) entry which is preliminary data.</text>
</comment>
<dbReference type="Pfam" id="PF05048">
    <property type="entry name" value="NosD"/>
    <property type="match status" value="1"/>
</dbReference>
<evidence type="ECO:0000256" key="4">
    <source>
        <dbReference type="SAM" id="Phobius"/>
    </source>
</evidence>
<proteinExistence type="predicted"/>
<dbReference type="InterPro" id="IPR022441">
    <property type="entry name" value="Para_beta_helix_rpt-2"/>
</dbReference>
<dbReference type="PANTHER" id="PTHR22990:SF15">
    <property type="entry name" value="F-BOX ONLY PROTEIN 10"/>
    <property type="match status" value="1"/>
</dbReference>
<evidence type="ECO:0000256" key="3">
    <source>
        <dbReference type="ARBA" id="ARBA00022786"/>
    </source>
</evidence>
<evidence type="ECO:0000313" key="6">
    <source>
        <dbReference type="EMBL" id="KKN41387.1"/>
    </source>
</evidence>
<organism evidence="6">
    <name type="scientific">marine sediment metagenome</name>
    <dbReference type="NCBI Taxonomy" id="412755"/>
    <lineage>
        <taxon>unclassified sequences</taxon>
        <taxon>metagenomes</taxon>
        <taxon>ecological metagenomes</taxon>
    </lineage>
</organism>
<comment type="pathway">
    <text evidence="1">Protein modification; protein ubiquitination.</text>
</comment>
<dbReference type="InterPro" id="IPR051550">
    <property type="entry name" value="SCF-Subunits/Alg-Epimerases"/>
</dbReference>
<dbReference type="SUPFAM" id="SSF51126">
    <property type="entry name" value="Pectin lyase-like"/>
    <property type="match status" value="1"/>
</dbReference>
<keyword evidence="4" id="KW-1133">Transmembrane helix</keyword>
<dbReference type="InterPro" id="IPR007742">
    <property type="entry name" value="NosD_dom"/>
</dbReference>
<feature type="transmembrane region" description="Helical" evidence="4">
    <location>
        <begin position="347"/>
        <end position="374"/>
    </location>
</feature>
<dbReference type="InterPro" id="IPR012334">
    <property type="entry name" value="Pectin_lyas_fold"/>
</dbReference>
<dbReference type="AlphaFoldDB" id="A0A0F9QWJ5"/>
<protein>
    <recommendedName>
        <fullName evidence="5">Periplasmic copper-binding protein NosD beta helix domain-containing protein</fullName>
    </recommendedName>
</protein>
<keyword evidence="4" id="KW-0472">Membrane</keyword>
<feature type="domain" description="Periplasmic copper-binding protein NosD beta helix" evidence="5">
    <location>
        <begin position="119"/>
        <end position="309"/>
    </location>
</feature>
<dbReference type="SMART" id="SM00710">
    <property type="entry name" value="PbH1"/>
    <property type="match status" value="7"/>
</dbReference>
<evidence type="ECO:0000259" key="5">
    <source>
        <dbReference type="Pfam" id="PF05048"/>
    </source>
</evidence>
<dbReference type="NCBIfam" id="NF033507">
    <property type="entry name" value="Loki-CTERM"/>
    <property type="match status" value="1"/>
</dbReference>
<evidence type="ECO:0000256" key="1">
    <source>
        <dbReference type="ARBA" id="ARBA00004906"/>
    </source>
</evidence>
<keyword evidence="3" id="KW-0833">Ubl conjugation pathway</keyword>
<keyword evidence="4" id="KW-0812">Transmembrane</keyword>
<dbReference type="Gene3D" id="2.160.20.10">
    <property type="entry name" value="Single-stranded right-handed beta-helix, Pectin lyase-like"/>
    <property type="match status" value="1"/>
</dbReference>